<evidence type="ECO:0000256" key="1">
    <source>
        <dbReference type="ARBA" id="ARBA00022670"/>
    </source>
</evidence>
<evidence type="ECO:0000256" key="2">
    <source>
        <dbReference type="ARBA" id="ARBA00022723"/>
    </source>
</evidence>
<dbReference type="InterPro" id="IPR028090">
    <property type="entry name" value="JAB_dom_prok"/>
</dbReference>
<dbReference type="Pfam" id="PF14464">
    <property type="entry name" value="Prok-JAB"/>
    <property type="match status" value="1"/>
</dbReference>
<keyword evidence="1" id="KW-0645">Protease</keyword>
<evidence type="ECO:0000256" key="5">
    <source>
        <dbReference type="ARBA" id="ARBA00023049"/>
    </source>
</evidence>
<evidence type="ECO:0000256" key="4">
    <source>
        <dbReference type="ARBA" id="ARBA00022833"/>
    </source>
</evidence>
<dbReference type="InterPro" id="IPR051929">
    <property type="entry name" value="VirAsm_ModProt"/>
</dbReference>
<dbReference type="PANTHER" id="PTHR34858:SF1">
    <property type="entry name" value="CYSO-CYSTEINE PEPTIDASE"/>
    <property type="match status" value="1"/>
</dbReference>
<reference evidence="8" key="1">
    <citation type="submission" date="2017-07" db="EMBL/GenBank/DDBJ databases">
        <title>Draft genome sequence of Effusibacillus lacus strain skLN1.</title>
        <authorList>
            <person name="Watanabe M."/>
            <person name="Kojima H."/>
            <person name="Fukui M."/>
        </authorList>
    </citation>
    <scope>NUCLEOTIDE SEQUENCE [LARGE SCALE GENOMIC DNA]</scope>
    <source>
        <strain evidence="8">skLN1</strain>
    </source>
</reference>
<accession>A0A292YR35</accession>
<evidence type="ECO:0000256" key="3">
    <source>
        <dbReference type="ARBA" id="ARBA00022801"/>
    </source>
</evidence>
<proteinExistence type="predicted"/>
<keyword evidence="2" id="KW-0479">Metal-binding</keyword>
<name>A0A292YR35_9BACL</name>
<evidence type="ECO:0000313" key="8">
    <source>
        <dbReference type="Proteomes" id="UP000217785"/>
    </source>
</evidence>
<evidence type="ECO:0000313" key="7">
    <source>
        <dbReference type="EMBL" id="GAX90955.1"/>
    </source>
</evidence>
<dbReference type="RefSeq" id="WP_096182684.1">
    <property type="nucleotide sequence ID" value="NZ_BDUF01000076.1"/>
</dbReference>
<feature type="domain" description="JAB" evidence="6">
    <location>
        <begin position="7"/>
        <end position="106"/>
    </location>
</feature>
<keyword evidence="5" id="KW-0482">Metalloprotease</keyword>
<dbReference type="GO" id="GO:0008270">
    <property type="term" value="F:zinc ion binding"/>
    <property type="evidence" value="ECO:0007669"/>
    <property type="project" value="TreeGrafter"/>
</dbReference>
<dbReference type="EMBL" id="BDUF01000076">
    <property type="protein sequence ID" value="GAX90955.1"/>
    <property type="molecule type" value="Genomic_DNA"/>
</dbReference>
<keyword evidence="3" id="KW-0378">Hydrolase</keyword>
<organism evidence="7 8">
    <name type="scientific">Effusibacillus lacus</name>
    <dbReference type="NCBI Taxonomy" id="1348429"/>
    <lineage>
        <taxon>Bacteria</taxon>
        <taxon>Bacillati</taxon>
        <taxon>Bacillota</taxon>
        <taxon>Bacilli</taxon>
        <taxon>Bacillales</taxon>
        <taxon>Alicyclobacillaceae</taxon>
        <taxon>Effusibacillus</taxon>
    </lineage>
</organism>
<gene>
    <name evidence="7" type="ORF">EFBL_2615</name>
</gene>
<dbReference type="Proteomes" id="UP000217785">
    <property type="component" value="Unassembled WGS sequence"/>
</dbReference>
<keyword evidence="4" id="KW-0862">Zinc</keyword>
<protein>
    <recommendedName>
        <fullName evidence="6">JAB domain-containing protein</fullName>
    </recommendedName>
</protein>
<evidence type="ECO:0000259" key="6">
    <source>
        <dbReference type="Pfam" id="PF14464"/>
    </source>
</evidence>
<dbReference type="GO" id="GO:0008235">
    <property type="term" value="F:metalloexopeptidase activity"/>
    <property type="evidence" value="ECO:0007669"/>
    <property type="project" value="TreeGrafter"/>
</dbReference>
<dbReference type="Gene3D" id="3.40.140.10">
    <property type="entry name" value="Cytidine Deaminase, domain 2"/>
    <property type="match status" value="1"/>
</dbReference>
<sequence>MKIPYEVWECMVSHLAGELPGEGCGVLVGQGSTIRYHALKNLSGDEAHFRVSPQEWVSLLHALERANERLLAVVHSHPSSPPEPSREDREGFLYPDACLLIVSLTNPAMPEARMYTKKGPSFEKRPFEILPPELI</sequence>
<dbReference type="AlphaFoldDB" id="A0A292YR35"/>
<dbReference type="SUPFAM" id="SSF102712">
    <property type="entry name" value="JAB1/MPN domain"/>
    <property type="match status" value="1"/>
</dbReference>
<dbReference type="OrthoDB" id="9802958at2"/>
<keyword evidence="8" id="KW-1185">Reference proteome</keyword>
<comment type="caution">
    <text evidence="7">The sequence shown here is derived from an EMBL/GenBank/DDBJ whole genome shotgun (WGS) entry which is preliminary data.</text>
</comment>
<dbReference type="GO" id="GO:0006508">
    <property type="term" value="P:proteolysis"/>
    <property type="evidence" value="ECO:0007669"/>
    <property type="project" value="UniProtKB-KW"/>
</dbReference>
<dbReference type="PANTHER" id="PTHR34858">
    <property type="entry name" value="CYSO-CYSTEINE PEPTIDASE"/>
    <property type="match status" value="1"/>
</dbReference>